<dbReference type="GO" id="GO:0000142">
    <property type="term" value="C:cellular bud neck contractile ring"/>
    <property type="evidence" value="ECO:0007669"/>
    <property type="project" value="TreeGrafter"/>
</dbReference>
<dbReference type="RefSeq" id="XP_003955507.1">
    <property type="nucleotide sequence ID" value="XM_003955458.1"/>
</dbReference>
<protein>
    <recommendedName>
        <fullName evidence="4">PH domain-containing protein</fullName>
    </recommendedName>
</protein>
<dbReference type="InterPro" id="IPR052007">
    <property type="entry name" value="Bud4"/>
</dbReference>
<dbReference type="AlphaFoldDB" id="H2APS2"/>
<name>H2APS2_KAZAF</name>
<evidence type="ECO:0000256" key="2">
    <source>
        <dbReference type="ARBA" id="ARBA00023306"/>
    </source>
</evidence>
<proteinExistence type="predicted"/>
<gene>
    <name evidence="5" type="primary">KAFR0B00730</name>
    <name evidence="5" type="ORF">KAFR_0B00730</name>
</gene>
<dbReference type="CDD" id="cd13278">
    <property type="entry name" value="PH_Bud4"/>
    <property type="match status" value="1"/>
</dbReference>
<dbReference type="SUPFAM" id="SSF50729">
    <property type="entry name" value="PH domain-like"/>
    <property type="match status" value="1"/>
</dbReference>
<keyword evidence="1" id="KW-0132">Cell division</keyword>
<dbReference type="InterPro" id="IPR001849">
    <property type="entry name" value="PH_domain"/>
</dbReference>
<keyword evidence="2" id="KW-0131">Cell cycle</keyword>
<dbReference type="InterPro" id="IPR011993">
    <property type="entry name" value="PH-like_dom_sf"/>
</dbReference>
<dbReference type="PROSITE" id="PS50003">
    <property type="entry name" value="PH_DOMAIN"/>
    <property type="match status" value="1"/>
</dbReference>
<organism evidence="5 6">
    <name type="scientific">Kazachstania africana (strain ATCC 22294 / BCRC 22015 / CBS 2517 / CECT 1963 / NBRC 1671 / NRRL Y-8276)</name>
    <name type="common">Yeast</name>
    <name type="synonym">Kluyveromyces africanus</name>
    <dbReference type="NCBI Taxonomy" id="1071382"/>
    <lineage>
        <taxon>Eukaryota</taxon>
        <taxon>Fungi</taxon>
        <taxon>Dikarya</taxon>
        <taxon>Ascomycota</taxon>
        <taxon>Saccharomycotina</taxon>
        <taxon>Saccharomycetes</taxon>
        <taxon>Saccharomycetales</taxon>
        <taxon>Saccharomycetaceae</taxon>
        <taxon>Kazachstania</taxon>
    </lineage>
</organism>
<dbReference type="Pfam" id="PF00169">
    <property type="entry name" value="PH"/>
    <property type="match status" value="1"/>
</dbReference>
<dbReference type="STRING" id="1071382.H2APS2"/>
<reference evidence="5 6" key="1">
    <citation type="journal article" date="2011" name="Proc. Natl. Acad. Sci. U.S.A.">
        <title>Evolutionary erosion of yeast sex chromosomes by mating-type switching accidents.</title>
        <authorList>
            <person name="Gordon J.L."/>
            <person name="Armisen D."/>
            <person name="Proux-Wera E."/>
            <person name="Oheigeartaigh S.S."/>
            <person name="Byrne K.P."/>
            <person name="Wolfe K.H."/>
        </authorList>
    </citation>
    <scope>NUCLEOTIDE SEQUENCE [LARGE SCALE GENOMIC DNA]</scope>
    <source>
        <strain evidence="6">ATCC 22294 / BCRC 22015 / CBS 2517 / CECT 1963 / NBRC 1671 / NRRL Y-8276</strain>
    </source>
</reference>
<evidence type="ECO:0000313" key="5">
    <source>
        <dbReference type="EMBL" id="CCF56372.1"/>
    </source>
</evidence>
<dbReference type="GO" id="GO:0007120">
    <property type="term" value="P:axial cellular bud site selection"/>
    <property type="evidence" value="ECO:0007669"/>
    <property type="project" value="TreeGrafter"/>
</dbReference>
<evidence type="ECO:0000313" key="6">
    <source>
        <dbReference type="Proteomes" id="UP000005220"/>
    </source>
</evidence>
<dbReference type="EMBL" id="HE650822">
    <property type="protein sequence ID" value="CCF56372.1"/>
    <property type="molecule type" value="Genomic_DNA"/>
</dbReference>
<evidence type="ECO:0000259" key="4">
    <source>
        <dbReference type="PROSITE" id="PS50003"/>
    </source>
</evidence>
<dbReference type="SMART" id="SM00233">
    <property type="entry name" value="PH"/>
    <property type="match status" value="1"/>
</dbReference>
<dbReference type="PANTHER" id="PTHR36100">
    <property type="entry name" value="BUD SITE SELECTION PROTEIN 4"/>
    <property type="match status" value="1"/>
</dbReference>
<sequence>MAELANDISHVDEVMSDLVKEIETEMERTITHTPVQKRQLDLLEIGEETMDMIVDHNTRRNETVAICSLQVNECKNKENRKSVIFSDDTVEIKEDIVEDNELHVSNSSLDMIDLQDDDDREVKEYSLQDYDLSSNSLALEDLEIINESQDTTVEETQSLINLEIDGDESDSSTLRTPQLPLLPGLEDKLKIMTDYIEEKQEEIIEKSLNNNIFLNDSSSESDYDEFALLSTIYKDEDIETLNESTSIKSFDPIKPSNYLAIWHKQDAQPSPAMSITSRFSSSTAIESPQLAQRDKRSSFTFKPRIISRSKIHYPKARVTSSSSAEEELQITIPDPDIPALFGANVPVKDTIVVKTETKKNAEDETPSYKKNVDTFSSLFDFDNDELFPSLIENNLGFVLNEIDHSSFLNFSENSSFFEKAADKSLQPILLESRPPDILVEDVTELAVGESSLLDVEDIDFSESSLFGSFQAREVESTPTKAFKLGLHSHSPFKVVNKDEYIKDDVESSPLKLPIVKIEEQRESQEEKEETNSSTCESKEVSLPQALNAPSEIDVPVTHSPKSGRLFLALEGIENLALKAIRHHKAKYSIEFDLDGKIESTPWEEMSDKGSIDVKKDFSIVLERNSPSLKVTLKCKYQNPEKELVEIVEKVPVGKRFPFQRTKYVYRKKYIQRNAKADEWATLFDQDGSYAQSMIDFDPKMVSDCKFKKKSVDIPMFNKWTEGHSVYKVGTLKFNLCFFEKTSSDEVIPNSYGKGQKIAENFRLQQSIFKEGYLLQKGGDLQSAIRRRYFRLQGTELVGYHEVTKASDISINLLKVEKVMSAEATRSEGDRVFTNLTELVLFGESINLVFKDGEIINLTVEGNDEDRNDWYKKLCQVVDLNITHQPWVKKYVEAQKFSNA</sequence>
<dbReference type="InParanoid" id="H2APS2"/>
<dbReference type="Proteomes" id="UP000005220">
    <property type="component" value="Chromosome 2"/>
</dbReference>
<accession>H2APS2</accession>
<dbReference type="OrthoDB" id="2123378at2759"/>
<dbReference type="PANTHER" id="PTHR36100:SF1">
    <property type="entry name" value="BUD SITE SELECTION PROTEIN 4"/>
    <property type="match status" value="1"/>
</dbReference>
<dbReference type="GO" id="GO:0005525">
    <property type="term" value="F:GTP binding"/>
    <property type="evidence" value="ECO:0007669"/>
    <property type="project" value="TreeGrafter"/>
</dbReference>
<dbReference type="GeneID" id="13882596"/>
<evidence type="ECO:0000256" key="1">
    <source>
        <dbReference type="ARBA" id="ARBA00022618"/>
    </source>
</evidence>
<keyword evidence="6" id="KW-1185">Reference proteome</keyword>
<feature type="domain" description="PH" evidence="4">
    <location>
        <begin position="766"/>
        <end position="878"/>
    </location>
</feature>
<feature type="region of interest" description="Disordered" evidence="3">
    <location>
        <begin position="517"/>
        <end position="538"/>
    </location>
</feature>
<dbReference type="GO" id="GO:0097271">
    <property type="term" value="P:protein localization to bud neck"/>
    <property type="evidence" value="ECO:0007669"/>
    <property type="project" value="TreeGrafter"/>
</dbReference>
<dbReference type="KEGG" id="kaf:KAFR_0B00730"/>
<dbReference type="eggNOG" id="ENOG502REBM">
    <property type="taxonomic scope" value="Eukaryota"/>
</dbReference>
<dbReference type="HOGENOM" id="CLU_286387_0_0_1"/>
<evidence type="ECO:0000256" key="3">
    <source>
        <dbReference type="SAM" id="MobiDB-lite"/>
    </source>
</evidence>
<dbReference type="Gene3D" id="2.30.29.30">
    <property type="entry name" value="Pleckstrin-homology domain (PH domain)/Phosphotyrosine-binding domain (PTB)"/>
    <property type="match status" value="1"/>
</dbReference>